<protein>
    <submittedName>
        <fullName evidence="3">Rhodanese-related sulfurtransferase</fullName>
    </submittedName>
</protein>
<dbReference type="Pfam" id="PF00581">
    <property type="entry name" value="Rhodanese"/>
    <property type="match status" value="1"/>
</dbReference>
<evidence type="ECO:0000313" key="3">
    <source>
        <dbReference type="EMBL" id="SEE13466.1"/>
    </source>
</evidence>
<dbReference type="SMART" id="SM00450">
    <property type="entry name" value="RHOD"/>
    <property type="match status" value="1"/>
</dbReference>
<dbReference type="CDD" id="cd00158">
    <property type="entry name" value="RHOD"/>
    <property type="match status" value="1"/>
</dbReference>
<dbReference type="EMBL" id="FNUE01000001">
    <property type="protein sequence ID" value="SEE13466.1"/>
    <property type="molecule type" value="Genomic_DNA"/>
</dbReference>
<organism evidence="2 4">
    <name type="scientific">Polaribacter dokdonensis DSW-5</name>
    <dbReference type="NCBI Taxonomy" id="1300348"/>
    <lineage>
        <taxon>Bacteria</taxon>
        <taxon>Pseudomonadati</taxon>
        <taxon>Bacteroidota</taxon>
        <taxon>Flavobacteriia</taxon>
        <taxon>Flavobacteriales</taxon>
        <taxon>Flavobacteriaceae</taxon>
    </lineage>
</organism>
<proteinExistence type="predicted"/>
<dbReference type="PROSITE" id="PS50206">
    <property type="entry name" value="RHODANESE_3"/>
    <property type="match status" value="1"/>
</dbReference>
<name>A0A0M9CF97_9FLAO</name>
<dbReference type="STRING" id="1300348.I602_902"/>
<reference evidence="3 5" key="2">
    <citation type="submission" date="2016-10" db="EMBL/GenBank/DDBJ databases">
        <authorList>
            <person name="Varghese N."/>
            <person name="Submissions S."/>
        </authorList>
    </citation>
    <scope>NUCLEOTIDE SEQUENCE [LARGE SCALE GENOMIC DNA]</scope>
    <source>
        <strain evidence="3 5">DSW-5</strain>
    </source>
</reference>
<dbReference type="AlphaFoldDB" id="A0A0M9CF97"/>
<dbReference type="PANTHER" id="PTHR43031:SF1">
    <property type="entry name" value="PYRIDINE NUCLEOTIDE-DISULPHIDE OXIDOREDUCTASE"/>
    <property type="match status" value="1"/>
</dbReference>
<keyword evidence="5" id="KW-1185">Reference proteome</keyword>
<dbReference type="Gene3D" id="3.40.250.10">
    <property type="entry name" value="Rhodanese-like domain"/>
    <property type="match status" value="1"/>
</dbReference>
<dbReference type="PATRIC" id="fig|1300348.6.peg.902"/>
<dbReference type="InterPro" id="IPR036873">
    <property type="entry name" value="Rhodanese-like_dom_sf"/>
</dbReference>
<feature type="domain" description="Rhodanese" evidence="1">
    <location>
        <begin position="36"/>
        <end position="122"/>
    </location>
</feature>
<dbReference type="SUPFAM" id="SSF52821">
    <property type="entry name" value="Rhodanese/Cell cycle control phosphatase"/>
    <property type="match status" value="1"/>
</dbReference>
<comment type="caution">
    <text evidence="2">The sequence shown here is derived from an EMBL/GenBank/DDBJ whole genome shotgun (WGS) entry which is preliminary data.</text>
</comment>
<dbReference type="PANTHER" id="PTHR43031">
    <property type="entry name" value="FAD-DEPENDENT OXIDOREDUCTASE"/>
    <property type="match status" value="1"/>
</dbReference>
<evidence type="ECO:0000313" key="4">
    <source>
        <dbReference type="Proteomes" id="UP000037716"/>
    </source>
</evidence>
<dbReference type="InterPro" id="IPR001763">
    <property type="entry name" value="Rhodanese-like_dom"/>
</dbReference>
<dbReference type="EMBL" id="LGBR01000001">
    <property type="protein sequence ID" value="KOY51342.1"/>
    <property type="molecule type" value="Genomic_DNA"/>
</dbReference>
<gene>
    <name evidence="2" type="ORF">I602_902</name>
    <name evidence="3" type="ORF">SAMN05444353_0875</name>
</gene>
<dbReference type="Proteomes" id="UP000037716">
    <property type="component" value="Unassembled WGS sequence"/>
</dbReference>
<sequence>MKTIVSFLLMSFFFLNCNTQEELSSISTNELKTLLQNDTIQLLDIRTPEEVKLGSIDKAKFANFFDDDFVQQVSTKFDIEKPIFIYCRSGNRSVKASKLLKPKGYVVINVLGGYNKWRAENK</sequence>
<evidence type="ECO:0000313" key="5">
    <source>
        <dbReference type="Proteomes" id="UP000183071"/>
    </source>
</evidence>
<accession>A0A0M9CF97</accession>
<dbReference type="RefSeq" id="WP_231658703.1">
    <property type="nucleotide sequence ID" value="NZ_FNUE01000001.1"/>
</dbReference>
<dbReference type="InterPro" id="IPR050229">
    <property type="entry name" value="GlpE_sulfurtransferase"/>
</dbReference>
<reference evidence="2 4" key="1">
    <citation type="submission" date="2015-07" db="EMBL/GenBank/DDBJ databases">
        <title>Genome of Polaribacter dokdonenesis DSW-5, isolated from seawater off Dokdo in Korea.</title>
        <authorList>
            <person name="Yoon K."/>
            <person name="Song J.Y."/>
            <person name="Kim J.F."/>
        </authorList>
    </citation>
    <scope>NUCLEOTIDE SEQUENCE [LARGE SCALE GENOMIC DNA]</scope>
    <source>
        <strain evidence="2 4">DSW-5</strain>
    </source>
</reference>
<dbReference type="Proteomes" id="UP000183071">
    <property type="component" value="Unassembled WGS sequence"/>
</dbReference>
<evidence type="ECO:0000313" key="2">
    <source>
        <dbReference type="EMBL" id="KOY51342.1"/>
    </source>
</evidence>
<evidence type="ECO:0000259" key="1">
    <source>
        <dbReference type="PROSITE" id="PS50206"/>
    </source>
</evidence>